<feature type="domain" description="Tryptophan synthase beta chain-like PALP" evidence="5">
    <location>
        <begin position="31"/>
        <end position="340"/>
    </location>
</feature>
<dbReference type="FunFam" id="3.40.50.1100:FF:000005">
    <property type="entry name" value="Threonine dehydratase catabolic"/>
    <property type="match status" value="1"/>
</dbReference>
<name>A0ABD3PIK4_9STRA</name>
<dbReference type="InterPro" id="IPR001926">
    <property type="entry name" value="TrpB-like_PALP"/>
</dbReference>
<evidence type="ECO:0000256" key="2">
    <source>
        <dbReference type="ARBA" id="ARBA00010869"/>
    </source>
</evidence>
<dbReference type="PANTHER" id="PTHR43050">
    <property type="entry name" value="SERINE / THREONINE RACEMASE FAMILY MEMBER"/>
    <property type="match status" value="1"/>
</dbReference>
<dbReference type="GO" id="GO:0016841">
    <property type="term" value="F:ammonia-lyase activity"/>
    <property type="evidence" value="ECO:0007669"/>
    <property type="project" value="UniProtKB-ARBA"/>
</dbReference>
<evidence type="ECO:0000256" key="4">
    <source>
        <dbReference type="ARBA" id="ARBA00023239"/>
    </source>
</evidence>
<comment type="cofactor">
    <cofactor evidence="1">
        <name>pyridoxal 5'-phosphate</name>
        <dbReference type="ChEBI" id="CHEBI:597326"/>
    </cofactor>
</comment>
<keyword evidence="4" id="KW-0456">Lyase</keyword>
<dbReference type="Pfam" id="PF00291">
    <property type="entry name" value="PALP"/>
    <property type="match status" value="1"/>
</dbReference>
<organism evidence="6 7">
    <name type="scientific">Cyclotella cryptica</name>
    <dbReference type="NCBI Taxonomy" id="29204"/>
    <lineage>
        <taxon>Eukaryota</taxon>
        <taxon>Sar</taxon>
        <taxon>Stramenopiles</taxon>
        <taxon>Ochrophyta</taxon>
        <taxon>Bacillariophyta</taxon>
        <taxon>Coscinodiscophyceae</taxon>
        <taxon>Thalassiosirophycidae</taxon>
        <taxon>Stephanodiscales</taxon>
        <taxon>Stephanodiscaceae</taxon>
        <taxon>Cyclotella</taxon>
    </lineage>
</organism>
<dbReference type="EMBL" id="JABMIG020000172">
    <property type="protein sequence ID" value="KAL3787582.1"/>
    <property type="molecule type" value="Genomic_DNA"/>
</dbReference>
<dbReference type="Gene3D" id="3.40.50.1100">
    <property type="match status" value="2"/>
</dbReference>
<comment type="caution">
    <text evidence="6">The sequence shown here is derived from an EMBL/GenBank/DDBJ whole genome shotgun (WGS) entry which is preliminary data.</text>
</comment>
<evidence type="ECO:0000256" key="3">
    <source>
        <dbReference type="ARBA" id="ARBA00022898"/>
    </source>
</evidence>
<evidence type="ECO:0000313" key="7">
    <source>
        <dbReference type="Proteomes" id="UP001516023"/>
    </source>
</evidence>
<sequence length="355" mass="38233">MSVSASKESSHQDLPTYTDVLSAAQTIANVAYRTPLQTSRILDSQLSVRVFFKCENLQRMGAFKIRGAYNAISHYLSHSDTGDKLTGVLTYSSGNHAQAIALSGGLLNVPTTIIMPKDAPPLKLEATKSYGGNVVFYDRYTEKRDEVAMKVKETLPKGTVFIPPYDHKYVIAGQGTVGTEVFEDLKCWKGTYNHAAKEESITLDYLFVCVGGGGLIAGISLAAAAISPNTKIIGVEPEAGNDAQQSLQQGKIITIETPRTIADGAQTQHLGELVFPIMQRNVSKIVTVTDKELVQDMKFFGETMKIIVEPTGCLGLAGLRKMVDSGEVPKGSCCGVVISGGNVDLERYCRLISSG</sequence>
<gene>
    <name evidence="6" type="ORF">HJC23_000070</name>
</gene>
<accession>A0ABD3PIK4</accession>
<evidence type="ECO:0000256" key="1">
    <source>
        <dbReference type="ARBA" id="ARBA00001933"/>
    </source>
</evidence>
<keyword evidence="3" id="KW-0663">Pyridoxal phosphate</keyword>
<dbReference type="SUPFAM" id="SSF53686">
    <property type="entry name" value="Tryptophan synthase beta subunit-like PLP-dependent enzymes"/>
    <property type="match status" value="1"/>
</dbReference>
<dbReference type="PANTHER" id="PTHR43050:SF1">
    <property type="entry name" value="SERINE RACEMASE"/>
    <property type="match status" value="1"/>
</dbReference>
<proteinExistence type="inferred from homology"/>
<evidence type="ECO:0000313" key="6">
    <source>
        <dbReference type="EMBL" id="KAL3787582.1"/>
    </source>
</evidence>
<comment type="similarity">
    <text evidence="2">Belongs to the serine/threonine dehydratase family.</text>
</comment>
<dbReference type="InterPro" id="IPR036052">
    <property type="entry name" value="TrpB-like_PALP_sf"/>
</dbReference>
<dbReference type="AlphaFoldDB" id="A0ABD3PIK4"/>
<protein>
    <recommendedName>
        <fullName evidence="5">Tryptophan synthase beta chain-like PALP domain-containing protein</fullName>
    </recommendedName>
</protein>
<dbReference type="CDD" id="cd01562">
    <property type="entry name" value="Thr-dehyd"/>
    <property type="match status" value="1"/>
</dbReference>
<dbReference type="Proteomes" id="UP001516023">
    <property type="component" value="Unassembled WGS sequence"/>
</dbReference>
<reference evidence="6 7" key="1">
    <citation type="journal article" date="2020" name="G3 (Bethesda)">
        <title>Improved Reference Genome for Cyclotella cryptica CCMP332, a Model for Cell Wall Morphogenesis, Salinity Adaptation, and Lipid Production in Diatoms (Bacillariophyta).</title>
        <authorList>
            <person name="Roberts W.R."/>
            <person name="Downey K.M."/>
            <person name="Ruck E.C."/>
            <person name="Traller J.C."/>
            <person name="Alverson A.J."/>
        </authorList>
    </citation>
    <scope>NUCLEOTIDE SEQUENCE [LARGE SCALE GENOMIC DNA]</scope>
    <source>
        <strain evidence="6 7">CCMP332</strain>
    </source>
</reference>
<keyword evidence="7" id="KW-1185">Reference proteome</keyword>
<evidence type="ECO:0000259" key="5">
    <source>
        <dbReference type="Pfam" id="PF00291"/>
    </source>
</evidence>